<dbReference type="AlphaFoldDB" id="A0A9P3G6V4"/>
<protein>
    <recommendedName>
        <fullName evidence="3">Protein kinase domain-containing protein</fullName>
    </recommendedName>
</protein>
<dbReference type="OrthoDB" id="2734608at2759"/>
<evidence type="ECO:0008006" key="3">
    <source>
        <dbReference type="Google" id="ProtNLM"/>
    </source>
</evidence>
<dbReference type="Proteomes" id="UP000703269">
    <property type="component" value="Unassembled WGS sequence"/>
</dbReference>
<dbReference type="EMBL" id="BPQB01000012">
    <property type="protein sequence ID" value="GJE89376.1"/>
    <property type="molecule type" value="Genomic_DNA"/>
</dbReference>
<reference evidence="1 2" key="1">
    <citation type="submission" date="2021-08" db="EMBL/GenBank/DDBJ databases">
        <title>Draft Genome Sequence of Phanerochaete sordida strain YK-624.</title>
        <authorList>
            <person name="Mori T."/>
            <person name="Dohra H."/>
            <person name="Suzuki T."/>
            <person name="Kawagishi H."/>
            <person name="Hirai H."/>
        </authorList>
    </citation>
    <scope>NUCLEOTIDE SEQUENCE [LARGE SCALE GENOMIC DNA]</scope>
    <source>
        <strain evidence="1 2">YK-624</strain>
    </source>
</reference>
<organism evidence="1 2">
    <name type="scientific">Phanerochaete sordida</name>
    <dbReference type="NCBI Taxonomy" id="48140"/>
    <lineage>
        <taxon>Eukaryota</taxon>
        <taxon>Fungi</taxon>
        <taxon>Dikarya</taxon>
        <taxon>Basidiomycota</taxon>
        <taxon>Agaricomycotina</taxon>
        <taxon>Agaricomycetes</taxon>
        <taxon>Polyporales</taxon>
        <taxon>Phanerochaetaceae</taxon>
        <taxon>Phanerochaete</taxon>
    </lineage>
</organism>
<keyword evidence="2" id="KW-1185">Reference proteome</keyword>
<comment type="caution">
    <text evidence="1">The sequence shown here is derived from an EMBL/GenBank/DDBJ whole genome shotgun (WGS) entry which is preliminary data.</text>
</comment>
<gene>
    <name evidence="1" type="ORF">PsYK624_054760</name>
</gene>
<name>A0A9P3G6V4_9APHY</name>
<evidence type="ECO:0000313" key="1">
    <source>
        <dbReference type="EMBL" id="GJE89376.1"/>
    </source>
</evidence>
<proteinExistence type="predicted"/>
<evidence type="ECO:0000313" key="2">
    <source>
        <dbReference type="Proteomes" id="UP000703269"/>
    </source>
</evidence>
<sequence>MAPKSLPPYLSPGSTLTFRHEQHGELCATVLPFAASTLSTYPVILVQLRSIATSCALRPGANLIVKIFDPRFNRSSFAPWYGATEAAAARIHGGQLVFDPKERPSLFDTDPEDEPLPYEVQLFKFTTWLARNELLAYQHLARVQGSLVPICYGGGVLDLSGTGPRRAIAPPVVFLEHVRDAVSLDRFDARRLTQPLLRAIMDTGDALNAHGVIHTDANEANFLLIPARNPTRVMVLDFAEAWTRDAAENEEDWEGGKREWDVRHQRKVVLNRKFREAGLPVPDMLALPRLK</sequence>
<accession>A0A9P3G6V4</accession>